<comment type="caution">
    <text evidence="1">The sequence shown here is derived from an EMBL/GenBank/DDBJ whole genome shotgun (WGS) entry which is preliminary data.</text>
</comment>
<dbReference type="Proteomes" id="UP000887013">
    <property type="component" value="Unassembled WGS sequence"/>
</dbReference>
<accession>A0A8X6PIT3</accession>
<evidence type="ECO:0000313" key="1">
    <source>
        <dbReference type="EMBL" id="GFT66473.1"/>
    </source>
</evidence>
<feature type="non-terminal residue" evidence="1">
    <location>
        <position position="1"/>
    </location>
</feature>
<proteinExistence type="predicted"/>
<evidence type="ECO:0000313" key="2">
    <source>
        <dbReference type="Proteomes" id="UP000887013"/>
    </source>
</evidence>
<gene>
    <name evidence="1" type="ORF">NPIL_391011</name>
</gene>
<organism evidence="1 2">
    <name type="scientific">Nephila pilipes</name>
    <name type="common">Giant wood spider</name>
    <name type="synonym">Nephila maculata</name>
    <dbReference type="NCBI Taxonomy" id="299642"/>
    <lineage>
        <taxon>Eukaryota</taxon>
        <taxon>Metazoa</taxon>
        <taxon>Ecdysozoa</taxon>
        <taxon>Arthropoda</taxon>
        <taxon>Chelicerata</taxon>
        <taxon>Arachnida</taxon>
        <taxon>Araneae</taxon>
        <taxon>Araneomorphae</taxon>
        <taxon>Entelegynae</taxon>
        <taxon>Araneoidea</taxon>
        <taxon>Nephilidae</taxon>
        <taxon>Nephila</taxon>
    </lineage>
</organism>
<dbReference type="AlphaFoldDB" id="A0A8X6PIT3"/>
<reference evidence="1" key="1">
    <citation type="submission" date="2020-08" db="EMBL/GenBank/DDBJ databases">
        <title>Multicomponent nature underlies the extraordinary mechanical properties of spider dragline silk.</title>
        <authorList>
            <person name="Kono N."/>
            <person name="Nakamura H."/>
            <person name="Mori M."/>
            <person name="Yoshida Y."/>
            <person name="Ohtoshi R."/>
            <person name="Malay A.D."/>
            <person name="Moran D.A.P."/>
            <person name="Tomita M."/>
            <person name="Numata K."/>
            <person name="Arakawa K."/>
        </authorList>
    </citation>
    <scope>NUCLEOTIDE SEQUENCE</scope>
</reference>
<name>A0A8X6PIT3_NEPPI</name>
<protein>
    <submittedName>
        <fullName evidence="1">Uncharacterized protein</fullName>
    </submittedName>
</protein>
<sequence>MLSRIVFKRSKNGKPNVCNRTKRGLKDFTSREIRNRRLHRYPERNDWRCMQSHKSKLGIISLNLYLKMDIMGENEGFVFVWAIKNFSFCKNDQPVISPDFCPWILNRSKLKLIMYPNEEEYVVCSMYMAECKVAGRMF</sequence>
<keyword evidence="2" id="KW-1185">Reference proteome</keyword>
<dbReference type="EMBL" id="BMAW01068936">
    <property type="protein sequence ID" value="GFT66473.1"/>
    <property type="molecule type" value="Genomic_DNA"/>
</dbReference>